<evidence type="ECO:0000259" key="4">
    <source>
        <dbReference type="PROSITE" id="PS50600"/>
    </source>
</evidence>
<evidence type="ECO:0000256" key="3">
    <source>
        <dbReference type="ARBA" id="ARBA00022801"/>
    </source>
</evidence>
<reference evidence="5" key="1">
    <citation type="journal article" date="2020" name="Stud. Mycol.">
        <title>101 Dothideomycetes genomes: a test case for predicting lifestyles and emergence of pathogens.</title>
        <authorList>
            <person name="Haridas S."/>
            <person name="Albert R."/>
            <person name="Binder M."/>
            <person name="Bloem J."/>
            <person name="Labutti K."/>
            <person name="Salamov A."/>
            <person name="Andreopoulos B."/>
            <person name="Baker S."/>
            <person name="Barry K."/>
            <person name="Bills G."/>
            <person name="Bluhm B."/>
            <person name="Cannon C."/>
            <person name="Castanera R."/>
            <person name="Culley D."/>
            <person name="Daum C."/>
            <person name="Ezra D."/>
            <person name="Gonzalez J."/>
            <person name="Henrissat B."/>
            <person name="Kuo A."/>
            <person name="Liang C."/>
            <person name="Lipzen A."/>
            <person name="Lutzoni F."/>
            <person name="Magnuson J."/>
            <person name="Mondo S."/>
            <person name="Nolan M."/>
            <person name="Ohm R."/>
            <person name="Pangilinan J."/>
            <person name="Park H.-J."/>
            <person name="Ramirez L."/>
            <person name="Alfaro M."/>
            <person name="Sun H."/>
            <person name="Tritt A."/>
            <person name="Yoshinaga Y."/>
            <person name="Zwiers L.-H."/>
            <person name="Turgeon B."/>
            <person name="Goodwin S."/>
            <person name="Spatafora J."/>
            <person name="Crous P."/>
            <person name="Grigoriev I."/>
        </authorList>
    </citation>
    <scope>NUCLEOTIDE SEQUENCE</scope>
    <source>
        <strain evidence="5">CBS 113818</strain>
    </source>
</reference>
<name>A0A6A6ZVA3_9PLEO</name>
<dbReference type="SUPFAM" id="SSF54001">
    <property type="entry name" value="Cysteine proteinases"/>
    <property type="match status" value="1"/>
</dbReference>
<evidence type="ECO:0000256" key="2">
    <source>
        <dbReference type="ARBA" id="ARBA00022670"/>
    </source>
</evidence>
<protein>
    <recommendedName>
        <fullName evidence="4">Ubiquitin-like protease family profile domain-containing protein</fullName>
    </recommendedName>
</protein>
<dbReference type="GO" id="GO:0008234">
    <property type="term" value="F:cysteine-type peptidase activity"/>
    <property type="evidence" value="ECO:0007669"/>
    <property type="project" value="InterPro"/>
</dbReference>
<dbReference type="GO" id="GO:0019783">
    <property type="term" value="F:ubiquitin-like protein peptidase activity"/>
    <property type="evidence" value="ECO:0007669"/>
    <property type="project" value="UniProtKB-ARBA"/>
</dbReference>
<gene>
    <name evidence="5" type="ORF">CC86DRAFT_468072</name>
</gene>
<dbReference type="InterPro" id="IPR003653">
    <property type="entry name" value="Peptidase_C48_C"/>
</dbReference>
<evidence type="ECO:0000256" key="1">
    <source>
        <dbReference type="ARBA" id="ARBA00005234"/>
    </source>
</evidence>
<dbReference type="OrthoDB" id="3798225at2759"/>
<organism evidence="5 6">
    <name type="scientific">Ophiobolus disseminans</name>
    <dbReference type="NCBI Taxonomy" id="1469910"/>
    <lineage>
        <taxon>Eukaryota</taxon>
        <taxon>Fungi</taxon>
        <taxon>Dikarya</taxon>
        <taxon>Ascomycota</taxon>
        <taxon>Pezizomycotina</taxon>
        <taxon>Dothideomycetes</taxon>
        <taxon>Pleosporomycetidae</taxon>
        <taxon>Pleosporales</taxon>
        <taxon>Pleosporineae</taxon>
        <taxon>Phaeosphaeriaceae</taxon>
        <taxon>Ophiobolus</taxon>
    </lineage>
</organism>
<dbReference type="GO" id="GO:0006508">
    <property type="term" value="P:proteolysis"/>
    <property type="evidence" value="ECO:0007669"/>
    <property type="project" value="UniProtKB-KW"/>
</dbReference>
<accession>A0A6A6ZVA3</accession>
<keyword evidence="6" id="KW-1185">Reference proteome</keyword>
<evidence type="ECO:0000313" key="5">
    <source>
        <dbReference type="EMBL" id="KAF2824756.1"/>
    </source>
</evidence>
<dbReference type="InterPro" id="IPR038765">
    <property type="entry name" value="Papain-like_cys_pep_sf"/>
</dbReference>
<evidence type="ECO:0000313" key="6">
    <source>
        <dbReference type="Proteomes" id="UP000799424"/>
    </source>
</evidence>
<proteinExistence type="inferred from homology"/>
<dbReference type="Gene3D" id="3.40.395.10">
    <property type="entry name" value="Adenoviral Proteinase, Chain A"/>
    <property type="match status" value="1"/>
</dbReference>
<dbReference type="Proteomes" id="UP000799424">
    <property type="component" value="Unassembled WGS sequence"/>
</dbReference>
<dbReference type="AlphaFoldDB" id="A0A6A6ZVA3"/>
<keyword evidence="3" id="KW-0378">Hydrolase</keyword>
<sequence>MHRHIQPNLAYWRANPLPEKLKIKKHETSIELIDDTCLPNPLEPLQDIQCVRFKNMHIRTEWRRRSLGRRSSIDANTASNLGNWEDPTPLPVVKNIKDDRDLETFTYSGHPDPLYQKYTPKNISDRDSKCLEMAHATLFDPAFFAITQTGGRGWFHNQTIDFGFEMLERIVKCDEHRLALSNVGYATDLCKIGHRILAEAEVAREFKYLYEELHHLDADAKTKFQNKDFIILPINDGYPNALRDPTDKDNRIWHTPLNKFREAGHMKPDSGGRHWSFIIVDCRSDVLTGHYLDSLHNTPNFNSLNHLAAHYVLRGLQLLLNDSGHKYGKVDLKFERNAPLQGRHNANRGLDGGGACGPFVWLMAKEYSQYIVECRHEDNAAINLDLPRGYAQRLQWDSARTRKTMQNLVNRELRTRLWLTNTTKWLDEITDAKRPGFASWLKSRGYSEGWFWDSYEGLTWM</sequence>
<dbReference type="PROSITE" id="PS50600">
    <property type="entry name" value="ULP_PROTEASE"/>
    <property type="match status" value="1"/>
</dbReference>
<feature type="domain" description="Ubiquitin-like protease family profile" evidence="4">
    <location>
        <begin position="121"/>
        <end position="367"/>
    </location>
</feature>
<keyword evidence="2" id="KW-0645">Protease</keyword>
<comment type="similarity">
    <text evidence="1">Belongs to the peptidase C48 family.</text>
</comment>
<dbReference type="EMBL" id="MU006229">
    <property type="protein sequence ID" value="KAF2824756.1"/>
    <property type="molecule type" value="Genomic_DNA"/>
</dbReference>